<sequence>MNMNNPSRIITSKSITPNQATTQGISCKLGNTASTINLEKTHKGRLLLLHNKMFLKKRSMRPYNPIPAASP</sequence>
<dbReference type="EMBL" id="GEDG01037746">
    <property type="protein sequence ID" value="JAP07954.1"/>
    <property type="molecule type" value="Transcribed_RNA"/>
</dbReference>
<dbReference type="AlphaFoldDB" id="A0A0V0GID4"/>
<accession>A0A0V0GID4</accession>
<reference evidence="1" key="1">
    <citation type="submission" date="2015-12" db="EMBL/GenBank/DDBJ databases">
        <title>Gene expression during late stages of embryo sac development: a critical building block for successful pollen-pistil interactions.</title>
        <authorList>
            <person name="Liu Y."/>
            <person name="Joly V."/>
            <person name="Sabar M."/>
            <person name="Matton D.P."/>
        </authorList>
    </citation>
    <scope>NUCLEOTIDE SEQUENCE</scope>
</reference>
<organism evidence="1">
    <name type="scientific">Solanum chacoense</name>
    <name type="common">Chaco potato</name>
    <dbReference type="NCBI Taxonomy" id="4108"/>
    <lineage>
        <taxon>Eukaryota</taxon>
        <taxon>Viridiplantae</taxon>
        <taxon>Streptophyta</taxon>
        <taxon>Embryophyta</taxon>
        <taxon>Tracheophyta</taxon>
        <taxon>Spermatophyta</taxon>
        <taxon>Magnoliopsida</taxon>
        <taxon>eudicotyledons</taxon>
        <taxon>Gunneridae</taxon>
        <taxon>Pentapetalae</taxon>
        <taxon>asterids</taxon>
        <taxon>lamiids</taxon>
        <taxon>Solanales</taxon>
        <taxon>Solanaceae</taxon>
        <taxon>Solanoideae</taxon>
        <taxon>Solaneae</taxon>
        <taxon>Solanum</taxon>
    </lineage>
</organism>
<feature type="non-terminal residue" evidence="1">
    <location>
        <position position="71"/>
    </location>
</feature>
<name>A0A0V0GID4_SOLCH</name>
<evidence type="ECO:0000313" key="1">
    <source>
        <dbReference type="EMBL" id="JAP07954.1"/>
    </source>
</evidence>
<protein>
    <submittedName>
        <fullName evidence="1">Putative ovule protein</fullName>
    </submittedName>
</protein>
<proteinExistence type="predicted"/>